<evidence type="ECO:0000313" key="3">
    <source>
        <dbReference type="Proteomes" id="UP000257144"/>
    </source>
</evidence>
<gene>
    <name evidence="2" type="ORF">DRW41_07050</name>
</gene>
<accession>A0A3D8GTN4</accession>
<protein>
    <recommendedName>
        <fullName evidence="1">NERD domain-containing protein</fullName>
    </recommendedName>
</protein>
<dbReference type="EMBL" id="QNQT01000002">
    <property type="protein sequence ID" value="RDU37591.1"/>
    <property type="molecule type" value="Genomic_DNA"/>
</dbReference>
<evidence type="ECO:0000259" key="1">
    <source>
        <dbReference type="PROSITE" id="PS50965"/>
    </source>
</evidence>
<dbReference type="Proteomes" id="UP000257144">
    <property type="component" value="Unassembled WGS sequence"/>
</dbReference>
<keyword evidence="3" id="KW-1185">Reference proteome</keyword>
<name>A0A3D8GTN4_9BACI</name>
<reference evidence="2 3" key="1">
    <citation type="submission" date="2018-07" db="EMBL/GenBank/DDBJ databases">
        <title>Bacillus sp. YLB-04 draft genome sequence.</title>
        <authorList>
            <person name="Yu L."/>
            <person name="Tang X."/>
        </authorList>
    </citation>
    <scope>NUCLEOTIDE SEQUENCE [LARGE SCALE GENOMIC DNA]</scope>
    <source>
        <strain evidence="2 3">YLB-04</strain>
    </source>
</reference>
<dbReference type="Pfam" id="PF08378">
    <property type="entry name" value="NERD"/>
    <property type="match status" value="1"/>
</dbReference>
<dbReference type="RefSeq" id="WP_115451262.1">
    <property type="nucleotide sequence ID" value="NZ_QNQT01000002.1"/>
</dbReference>
<dbReference type="InterPro" id="IPR011528">
    <property type="entry name" value="NERD"/>
</dbReference>
<comment type="caution">
    <text evidence="2">The sequence shown here is derived from an EMBL/GenBank/DDBJ whole genome shotgun (WGS) entry which is preliminary data.</text>
</comment>
<sequence length="332" mass="38839">MVVKVRTIPLRILKDEALLRNISPQCPDYSVIENDYYRRKAGYWGETQIDHYLRLLPKDGYYILNDLRIPFAGRYFQIDCLILTARYCLVIESKNIKGILFFDHVFDQLIRTNGDLQEAFEDPITQAKNILLQLKAILKELVPNLPFDFIVSIASSKTVLKSDSQPMKQVCHAYSLVQKILEMDKFYSREALNNFEIEEVCKLLLKLHSPDQPNIMKIYGLTDRDILKGIYCPKCAEKMALHNTKWICRKCDYHSKDAHVQKIKDYFLIYRPFITNKQLRFFLDIPSRRSAYRMLTSCQLRLTGNGKGRIYYAPPSFSPNEIAIAEEEQDEI</sequence>
<dbReference type="AlphaFoldDB" id="A0A3D8GTN4"/>
<feature type="domain" description="NERD" evidence="1">
    <location>
        <begin position="41"/>
        <end position="157"/>
    </location>
</feature>
<evidence type="ECO:0000313" key="2">
    <source>
        <dbReference type="EMBL" id="RDU37591.1"/>
    </source>
</evidence>
<dbReference type="PROSITE" id="PS50965">
    <property type="entry name" value="NERD"/>
    <property type="match status" value="1"/>
</dbReference>
<proteinExistence type="predicted"/>
<dbReference type="OrthoDB" id="569879at2"/>
<organism evidence="2 3">
    <name type="scientific">Neobacillus piezotolerans</name>
    <dbReference type="NCBI Taxonomy" id="2259171"/>
    <lineage>
        <taxon>Bacteria</taxon>
        <taxon>Bacillati</taxon>
        <taxon>Bacillota</taxon>
        <taxon>Bacilli</taxon>
        <taxon>Bacillales</taxon>
        <taxon>Bacillaceae</taxon>
        <taxon>Neobacillus</taxon>
    </lineage>
</organism>